<dbReference type="Pfam" id="PF09814">
    <property type="entry name" value="HECT_2"/>
    <property type="match status" value="1"/>
</dbReference>
<proteinExistence type="predicted"/>
<dbReference type="PANTHER" id="PTHR31531:SF2">
    <property type="entry name" value="E3 UBIQUITIN-PROTEIN LIGASE E3D"/>
    <property type="match status" value="1"/>
</dbReference>
<dbReference type="GO" id="GO:0031624">
    <property type="term" value="F:ubiquitin conjugating enzyme binding"/>
    <property type="evidence" value="ECO:0007669"/>
    <property type="project" value="TreeGrafter"/>
</dbReference>
<dbReference type="GO" id="GO:0043161">
    <property type="term" value="P:proteasome-mediated ubiquitin-dependent protein catabolic process"/>
    <property type="evidence" value="ECO:0007669"/>
    <property type="project" value="TreeGrafter"/>
</dbReference>
<evidence type="ECO:0000313" key="2">
    <source>
        <dbReference type="Proteomes" id="UP000501346"/>
    </source>
</evidence>
<dbReference type="Proteomes" id="UP000501346">
    <property type="component" value="Chromosome SeX-ScX"/>
</dbReference>
<dbReference type="GO" id="GO:0005634">
    <property type="term" value="C:nucleus"/>
    <property type="evidence" value="ECO:0007669"/>
    <property type="project" value="TreeGrafter"/>
</dbReference>
<dbReference type="InterPro" id="IPR019193">
    <property type="entry name" value="UBQ-conj_enz_E2-bd_prot"/>
</dbReference>
<dbReference type="OrthoDB" id="386949at2759"/>
<sequence>MVQYVVEWLPRIQSISVVVEGWKQVEIKNLKETLMSISGDEEQVEDILLPVEVEEKVDTSYKFKNRGKDLEWMTKLRSKSSKIYDSSIMSLPDGRWTKEELRSDSDFSIECLNCKQKIISKDNCQVLNDMPSEFWFELMDYWHCHKPDVKEDKSSYTRFETLKPSKNEILIGSSYFQGTPATFENVATTKGNDNVLCIKCSAVLGQVTAGSLYKLHKWKLQLIRSGNTYKFPPECDITISLINVVKANSCRYVLVKCKTESLLVWIFSVDIGVTLTGKKSFKRAMKLLYTNSVTTINRCLNRQVVEELDFQETSFNAFYSSLQHTNALLPSSMKKIGEWTISYTSLI</sequence>
<dbReference type="GO" id="GO:0006513">
    <property type="term" value="P:protein monoubiquitination"/>
    <property type="evidence" value="ECO:0007669"/>
    <property type="project" value="TreeGrafter"/>
</dbReference>
<keyword evidence="2" id="KW-1185">Reference proteome</keyword>
<dbReference type="GO" id="GO:0000209">
    <property type="term" value="P:protein polyubiquitination"/>
    <property type="evidence" value="ECO:0007669"/>
    <property type="project" value="TreeGrafter"/>
</dbReference>
<organism evidence="1 2">
    <name type="scientific">Saccharomyces pastorianus</name>
    <name type="common">Lager yeast</name>
    <name type="synonym">Saccharomyces cerevisiae x Saccharomyces eubayanus</name>
    <dbReference type="NCBI Taxonomy" id="27292"/>
    <lineage>
        <taxon>Eukaryota</taxon>
        <taxon>Fungi</taxon>
        <taxon>Dikarya</taxon>
        <taxon>Ascomycota</taxon>
        <taxon>Saccharomycotina</taxon>
        <taxon>Saccharomycetes</taxon>
        <taxon>Saccharomycetales</taxon>
        <taxon>Saccharomycetaceae</taxon>
        <taxon>Saccharomyces</taxon>
    </lineage>
</organism>
<dbReference type="GO" id="GO:0051865">
    <property type="term" value="P:protein autoubiquitination"/>
    <property type="evidence" value="ECO:0007669"/>
    <property type="project" value="TreeGrafter"/>
</dbReference>
<dbReference type="GO" id="GO:0005829">
    <property type="term" value="C:cytosol"/>
    <property type="evidence" value="ECO:0007669"/>
    <property type="project" value="TreeGrafter"/>
</dbReference>
<name>A0A6C1EBI3_SACPS</name>
<dbReference type="AlphaFoldDB" id="A0A6C1EBI3"/>
<accession>A0A6C1EBI3</accession>
<reference evidence="1 2" key="1">
    <citation type="journal article" date="2019" name="BMC Genomics">
        <title>Chromosome level assembly and comparative genome analysis confirm lager-brewing yeasts originated from a single hybridization.</title>
        <authorList>
            <person name="Salazar A.N."/>
            <person name="Gorter de Vries A.R."/>
            <person name="van den Broek M."/>
            <person name="Brouwers N."/>
            <person name="de la Torre Cortes P."/>
            <person name="Kuijpers N.G.A."/>
            <person name="Daran J.G."/>
            <person name="Abeel T."/>
        </authorList>
    </citation>
    <scope>NUCLEOTIDE SEQUENCE [LARGE SCALE GENOMIC DNA]</scope>
    <source>
        <strain evidence="1 2">CBS 1483</strain>
    </source>
</reference>
<dbReference type="GO" id="GO:0061630">
    <property type="term" value="F:ubiquitin protein ligase activity"/>
    <property type="evidence" value="ECO:0007669"/>
    <property type="project" value="TreeGrafter"/>
</dbReference>
<dbReference type="GO" id="GO:0000151">
    <property type="term" value="C:ubiquitin ligase complex"/>
    <property type="evidence" value="ECO:0007669"/>
    <property type="project" value="TreeGrafter"/>
</dbReference>
<dbReference type="EMBL" id="CP049007">
    <property type="protein sequence ID" value="QID86230.1"/>
    <property type="molecule type" value="Genomic_DNA"/>
</dbReference>
<gene>
    <name evidence="1" type="ORF">GRS66_008847</name>
</gene>
<evidence type="ECO:0000313" key="1">
    <source>
        <dbReference type="EMBL" id="QID86230.1"/>
    </source>
</evidence>
<dbReference type="GO" id="GO:0030332">
    <property type="term" value="F:cyclin binding"/>
    <property type="evidence" value="ECO:0007669"/>
    <property type="project" value="TreeGrafter"/>
</dbReference>
<protein>
    <submittedName>
        <fullName evidence="1">Uncharacterized protein</fullName>
    </submittedName>
</protein>
<dbReference type="PANTHER" id="PTHR31531">
    <property type="entry name" value="E3 UBIQUITIN-PROTEIN LIGASE E3D FAMILY MEMBER"/>
    <property type="match status" value="1"/>
</dbReference>